<sequence>MSRQTRQEIVQATEGGREKTVGSMARSSKNSYGGGKIGERVGGEKKEEGRRSGQAERQECHCKLSPTACSLDSNHWRSGQAGRLAAKSQDRMMDQMGKRSSEGGWMEVRLALEVQHSRQGGIPDVPSNGSNNNIQGRTRNAK</sequence>
<name>A0ACD1IT97_9EURO</name>
<evidence type="ECO:0000313" key="1">
    <source>
        <dbReference type="EMBL" id="RAK92904.1"/>
    </source>
</evidence>
<accession>A0ACD1IT97</accession>
<reference evidence="1" key="1">
    <citation type="submission" date="2018-02" db="EMBL/GenBank/DDBJ databases">
        <title>The genomes of Aspergillus section Nigri reveals drivers in fungal speciation.</title>
        <authorList>
            <consortium name="DOE Joint Genome Institute"/>
            <person name="Vesth T.C."/>
            <person name="Nybo J."/>
            <person name="Theobald S."/>
            <person name="Brandl J."/>
            <person name="Frisvad J.C."/>
            <person name="Nielsen K.F."/>
            <person name="Lyhne E.K."/>
            <person name="Kogle M.E."/>
            <person name="Kuo A."/>
            <person name="Riley R."/>
            <person name="Clum A."/>
            <person name="Nolan M."/>
            <person name="Lipzen A."/>
            <person name="Salamov A."/>
            <person name="Henrissat B."/>
            <person name="Wiebenga A."/>
            <person name="De vries R.P."/>
            <person name="Grigoriev I.V."/>
            <person name="Mortensen U.H."/>
            <person name="Andersen M.R."/>
            <person name="Baker S.E."/>
        </authorList>
    </citation>
    <scope>NUCLEOTIDE SEQUENCE</scope>
    <source>
        <strain evidence="1">CBS 115574</strain>
    </source>
</reference>
<gene>
    <name evidence="1" type="ORF">BO79DRAFT_57478</name>
</gene>
<dbReference type="Proteomes" id="UP000249748">
    <property type="component" value="Unassembled WGS sequence"/>
</dbReference>
<organism evidence="1 2">
    <name type="scientific">Aspergillus costaricaensis CBS 115574</name>
    <dbReference type="NCBI Taxonomy" id="1448317"/>
    <lineage>
        <taxon>Eukaryota</taxon>
        <taxon>Fungi</taxon>
        <taxon>Dikarya</taxon>
        <taxon>Ascomycota</taxon>
        <taxon>Pezizomycotina</taxon>
        <taxon>Eurotiomycetes</taxon>
        <taxon>Eurotiomycetidae</taxon>
        <taxon>Eurotiales</taxon>
        <taxon>Aspergillaceae</taxon>
        <taxon>Aspergillus</taxon>
        <taxon>Aspergillus subgen. Circumdati</taxon>
    </lineage>
</organism>
<protein>
    <submittedName>
        <fullName evidence="1">Uncharacterized protein</fullName>
    </submittedName>
</protein>
<keyword evidence="2" id="KW-1185">Reference proteome</keyword>
<evidence type="ECO:0000313" key="2">
    <source>
        <dbReference type="Proteomes" id="UP000249748"/>
    </source>
</evidence>
<dbReference type="EMBL" id="KZ824538">
    <property type="protein sequence ID" value="RAK92904.1"/>
    <property type="molecule type" value="Genomic_DNA"/>
</dbReference>
<proteinExistence type="predicted"/>